<dbReference type="Pfam" id="PF12937">
    <property type="entry name" value="F-box-like"/>
    <property type="match status" value="1"/>
</dbReference>
<dbReference type="Pfam" id="PF14299">
    <property type="entry name" value="PP2"/>
    <property type="match status" value="1"/>
</dbReference>
<proteinExistence type="predicted"/>
<dbReference type="InterPro" id="IPR025886">
    <property type="entry name" value="PP2-like"/>
</dbReference>
<reference evidence="2 3" key="1">
    <citation type="journal article" date="2024" name="Nat. Commun.">
        <title>Phylogenomics reveals the evolutionary origins of lichenization in chlorophyte algae.</title>
        <authorList>
            <person name="Puginier C."/>
            <person name="Libourel C."/>
            <person name="Otte J."/>
            <person name="Skaloud P."/>
            <person name="Haon M."/>
            <person name="Grisel S."/>
            <person name="Petersen M."/>
            <person name="Berrin J.G."/>
            <person name="Delaux P.M."/>
            <person name="Dal Grande F."/>
            <person name="Keller J."/>
        </authorList>
    </citation>
    <scope>NUCLEOTIDE SEQUENCE [LARGE SCALE GENOMIC DNA]</scope>
    <source>
        <strain evidence="2 3">SAG 2043</strain>
    </source>
</reference>
<gene>
    <name evidence="2" type="ORF">WJX72_003131</name>
</gene>
<organism evidence="2 3">
    <name type="scientific">[Myrmecia] bisecta</name>
    <dbReference type="NCBI Taxonomy" id="41462"/>
    <lineage>
        <taxon>Eukaryota</taxon>
        <taxon>Viridiplantae</taxon>
        <taxon>Chlorophyta</taxon>
        <taxon>core chlorophytes</taxon>
        <taxon>Trebouxiophyceae</taxon>
        <taxon>Trebouxiales</taxon>
        <taxon>Trebouxiaceae</taxon>
        <taxon>Myrmecia</taxon>
    </lineage>
</organism>
<dbReference type="AlphaFoldDB" id="A0AAW1P660"/>
<dbReference type="Proteomes" id="UP001489004">
    <property type="component" value="Unassembled WGS sequence"/>
</dbReference>
<sequence>MSSALAGSPTDASCDWLQLPTDVAVAILLHLPKVKDIMSLATTCRFWRQLTCTPHVWRSVVKARFPSTDPNKLTGGVQQLQQLYFDLTSPYKAVKDMSVIWLNGTYLRVVDDPNSRSKRVVELRSVCWLDIRHTFQGVLPGVYEVNFCMRFLGHSHDLCFSELAFRCTPSEGCGTAVVTRCQEGFWQAAARFSLRASPVTNYVEISVGVVTMTRVGELTVILEDHSAWWKQGIVFDYVRLKERPPGAPEHTSQPGFDIVDGVLQCHEGVESDWS</sequence>
<dbReference type="InterPro" id="IPR001810">
    <property type="entry name" value="F-box_dom"/>
</dbReference>
<keyword evidence="3" id="KW-1185">Reference proteome</keyword>
<feature type="domain" description="F-box" evidence="1">
    <location>
        <begin position="16"/>
        <end position="61"/>
    </location>
</feature>
<evidence type="ECO:0000313" key="3">
    <source>
        <dbReference type="Proteomes" id="UP001489004"/>
    </source>
</evidence>
<dbReference type="EMBL" id="JALJOR010000016">
    <property type="protein sequence ID" value="KAK9805166.1"/>
    <property type="molecule type" value="Genomic_DNA"/>
</dbReference>
<dbReference type="SUPFAM" id="SSF81383">
    <property type="entry name" value="F-box domain"/>
    <property type="match status" value="1"/>
</dbReference>
<evidence type="ECO:0000313" key="2">
    <source>
        <dbReference type="EMBL" id="KAK9805166.1"/>
    </source>
</evidence>
<name>A0AAW1P660_9CHLO</name>
<evidence type="ECO:0000259" key="1">
    <source>
        <dbReference type="Pfam" id="PF12937"/>
    </source>
</evidence>
<dbReference type="Gene3D" id="1.20.1280.50">
    <property type="match status" value="1"/>
</dbReference>
<comment type="caution">
    <text evidence="2">The sequence shown here is derived from an EMBL/GenBank/DDBJ whole genome shotgun (WGS) entry which is preliminary data.</text>
</comment>
<accession>A0AAW1P660</accession>
<dbReference type="InterPro" id="IPR036047">
    <property type="entry name" value="F-box-like_dom_sf"/>
</dbReference>
<protein>
    <recommendedName>
        <fullName evidence="1">F-box domain-containing protein</fullName>
    </recommendedName>
</protein>